<dbReference type="AlphaFoldDB" id="A0A1W6CZF6"/>
<dbReference type="OrthoDB" id="9814594at2"/>
<dbReference type="Gene3D" id="2.30.110.10">
    <property type="entry name" value="Electron Transport, Fmn-binding Protein, Chain A"/>
    <property type="match status" value="1"/>
</dbReference>
<reference evidence="1 2" key="1">
    <citation type="submission" date="2017-03" db="EMBL/GenBank/DDBJ databases">
        <title>Genome sequence of Paracoccus contaminans isolated from a water microcosm.</title>
        <authorList>
            <person name="Aurass P."/>
            <person name="Karste S."/>
            <person name="Trost E."/>
            <person name="Glaeser S.P."/>
            <person name="Kaempfer P."/>
            <person name="Flieger A."/>
        </authorList>
    </citation>
    <scope>NUCLEOTIDE SEQUENCE [LARGE SCALE GENOMIC DNA]</scope>
    <source>
        <strain evidence="2">RKI 16-01929T\LMG 29738T\CCM 8701T\CIP 111112T</strain>
    </source>
</reference>
<evidence type="ECO:0000313" key="1">
    <source>
        <dbReference type="EMBL" id="ARJ70240.1"/>
    </source>
</evidence>
<dbReference type="EMBL" id="CP020612">
    <property type="protein sequence ID" value="ARJ70240.1"/>
    <property type="molecule type" value="Genomic_DNA"/>
</dbReference>
<dbReference type="InterPro" id="IPR012349">
    <property type="entry name" value="Split_barrel_FMN-bd"/>
</dbReference>
<protein>
    <recommendedName>
        <fullName evidence="3">Pyridoxamine 5-phosphate oxidase</fullName>
    </recommendedName>
</protein>
<proteinExistence type="predicted"/>
<dbReference type="SUPFAM" id="SSF50475">
    <property type="entry name" value="FMN-binding split barrel"/>
    <property type="match status" value="1"/>
</dbReference>
<dbReference type="Proteomes" id="UP000193017">
    <property type="component" value="Chromosome"/>
</dbReference>
<dbReference type="KEGG" id="pcon:B0A89_12015"/>
<organism evidence="1 2">
    <name type="scientific">Paracoccus contaminans</name>
    <dbReference type="NCBI Taxonomy" id="1945662"/>
    <lineage>
        <taxon>Bacteria</taxon>
        <taxon>Pseudomonadati</taxon>
        <taxon>Pseudomonadota</taxon>
        <taxon>Alphaproteobacteria</taxon>
        <taxon>Rhodobacterales</taxon>
        <taxon>Paracoccaceae</taxon>
        <taxon>Paracoccus</taxon>
    </lineage>
</organism>
<name>A0A1W6CZF6_9RHOB</name>
<dbReference type="RefSeq" id="WP_085378357.1">
    <property type="nucleotide sequence ID" value="NZ_CP020612.1"/>
</dbReference>
<gene>
    <name evidence="1" type="ORF">B0A89_12015</name>
</gene>
<keyword evidence="2" id="KW-1185">Reference proteome</keyword>
<evidence type="ECO:0008006" key="3">
    <source>
        <dbReference type="Google" id="ProtNLM"/>
    </source>
</evidence>
<accession>A0A1W6CZF6</accession>
<sequence>MTGGAGPHRPADAEALALARRILGGARDAVLSVLDENGWPMTSRIALQTDTAGVPLVLLSSIALHSAALMRDPRAALLLAPPPPSRGSILAQPRLSLQVRAELAALAEAAHLRAAWRARDPRSALYVDLPDFRFWRLRIRGGLLNAGFGRASVIAPGDL</sequence>
<dbReference type="STRING" id="1945662.B0A89_12015"/>
<evidence type="ECO:0000313" key="2">
    <source>
        <dbReference type="Proteomes" id="UP000193017"/>
    </source>
</evidence>